<evidence type="ECO:0000313" key="3">
    <source>
        <dbReference type="Proteomes" id="UP000027451"/>
    </source>
</evidence>
<keyword evidence="3" id="KW-1185">Reference proteome</keyword>
<name>A0A656QC08_9BURK</name>
<accession>A0A656QC08</accession>
<organism evidence="2 3">
    <name type="scientific">Caballeronia zhejiangensis</name>
    <dbReference type="NCBI Taxonomy" id="871203"/>
    <lineage>
        <taxon>Bacteria</taxon>
        <taxon>Pseudomonadati</taxon>
        <taxon>Pseudomonadota</taxon>
        <taxon>Betaproteobacteria</taxon>
        <taxon>Burkholderiales</taxon>
        <taxon>Burkholderiaceae</taxon>
        <taxon>Caballeronia</taxon>
    </lineage>
</organism>
<gene>
    <name evidence="2" type="ORF">BG60_22660</name>
</gene>
<dbReference type="EMBL" id="JFHD01000033">
    <property type="protein sequence ID" value="KDR26578.1"/>
    <property type="molecule type" value="Genomic_DNA"/>
</dbReference>
<feature type="region of interest" description="Disordered" evidence="1">
    <location>
        <begin position="59"/>
        <end position="91"/>
    </location>
</feature>
<sequence>MLVAIAALVVETKMLILLTRILLAVRKDASVPSPTGKSVTDVQNFRGAVGMFFGQTNSTAKTHTRRSARNMTVQKNLERGSSGSGSSIGNNDKSTAILVRLIR</sequence>
<protein>
    <submittedName>
        <fullName evidence="2">Uncharacterized protein</fullName>
    </submittedName>
</protein>
<evidence type="ECO:0000313" key="2">
    <source>
        <dbReference type="EMBL" id="KDR26578.1"/>
    </source>
</evidence>
<dbReference type="AlphaFoldDB" id="A0A656QC08"/>
<reference evidence="2 3" key="1">
    <citation type="submission" date="2014-03" db="EMBL/GenBank/DDBJ databases">
        <title>Draft Genome Sequences of Four Burkholderia Strains.</title>
        <authorList>
            <person name="Liu X.Y."/>
            <person name="Li C.X."/>
            <person name="Xu J.H."/>
        </authorList>
    </citation>
    <scope>NUCLEOTIDE SEQUENCE [LARGE SCALE GENOMIC DNA]</scope>
    <source>
        <strain evidence="2 3">OP-1</strain>
    </source>
</reference>
<dbReference type="Proteomes" id="UP000027451">
    <property type="component" value="Unassembled WGS sequence"/>
</dbReference>
<comment type="caution">
    <text evidence="2">The sequence shown here is derived from an EMBL/GenBank/DDBJ whole genome shotgun (WGS) entry which is preliminary data.</text>
</comment>
<evidence type="ECO:0000256" key="1">
    <source>
        <dbReference type="SAM" id="MobiDB-lite"/>
    </source>
</evidence>
<proteinExistence type="predicted"/>